<keyword evidence="4 15" id="KW-0812">Transmembrane</keyword>
<sequence length="490" mass="56982">MTTSLWVRQKWIDYRLTWDPEEYEGLKRVHVPISFLWKPDILLYNNVEGTYDVSMLTKALLDYNGSVWWSPPAVYKSSCDIDVEYFPFDEQNCSLKFGSWTHDSSRLDLFPVRVPLGDTYWRNAEWEIVEMPIRRHKISYPCCDDQYVDITFYFVLHRKSLFYIVTFVVPCVLITILTIFVFYLPSNCGEKVTLCISILLALIVFLLLIADMIPPTSKAVPLIGVYLLFSMGMVTVSILLTVIVIHIFHRTPLTHTLRPWVRTVFIEILPPYILMKRPADCEKDFPAYCEPQIRIDPPKNGNFTPNGMDSPAGDRNCFNRRSLLLSRSPSHYKRLQKSDSSHDGNQSNMLSVERDHDSEDEMMMDTNIDHHHHQRQRPTQERQGMNPRVREGLEYMNFIVERTKNDDSEKQIEAEFQFVSMVLDRIFLIIYIISVVLGSLCILLSSPVIWEPADKHVAPKRTSPDQVEIEIYVATPKPETHTLTTYKPSS</sequence>
<dbReference type="PRINTS" id="PR00252">
    <property type="entry name" value="NRIONCHANNEL"/>
</dbReference>
<dbReference type="Gene3D" id="1.20.58.390">
    <property type="entry name" value="Neurotransmitter-gated ion-channel transmembrane domain"/>
    <property type="match status" value="2"/>
</dbReference>
<dbReference type="GO" id="GO:0022848">
    <property type="term" value="F:acetylcholine-gated monoatomic cation-selective channel activity"/>
    <property type="evidence" value="ECO:0007669"/>
    <property type="project" value="InterPro"/>
</dbReference>
<keyword evidence="7 15" id="KW-0406">Ion transport</keyword>
<evidence type="ECO:0000256" key="12">
    <source>
        <dbReference type="ARBA" id="ARBA00023286"/>
    </source>
</evidence>
<dbReference type="GO" id="GO:0045211">
    <property type="term" value="C:postsynaptic membrane"/>
    <property type="evidence" value="ECO:0007669"/>
    <property type="project" value="InterPro"/>
</dbReference>
<dbReference type="Pfam" id="PF02931">
    <property type="entry name" value="Neur_chan_LBD"/>
    <property type="match status" value="1"/>
</dbReference>
<dbReference type="OrthoDB" id="5975154at2759"/>
<evidence type="ECO:0000256" key="2">
    <source>
        <dbReference type="ARBA" id="ARBA00022448"/>
    </source>
</evidence>
<dbReference type="InterPro" id="IPR006029">
    <property type="entry name" value="Neurotrans-gated_channel_TM"/>
</dbReference>
<keyword evidence="12" id="KW-1071">Ligand-gated ion channel</keyword>
<gene>
    <name evidence="19" type="ORF">BSL78_16508</name>
</gene>
<evidence type="ECO:0000256" key="10">
    <source>
        <dbReference type="ARBA" id="ARBA00023170"/>
    </source>
</evidence>
<dbReference type="InterPro" id="IPR002394">
    <property type="entry name" value="Nicotinic_acetylcholine_rcpt"/>
</dbReference>
<comment type="subcellular location">
    <subcellularLocation>
        <location evidence="14">Synaptic cell membrane</location>
        <topology evidence="14">Multi-pass membrane protein</topology>
    </subcellularLocation>
</comment>
<dbReference type="Pfam" id="PF02932">
    <property type="entry name" value="Neur_chan_memb"/>
    <property type="match status" value="1"/>
</dbReference>
<evidence type="ECO:0000313" key="19">
    <source>
        <dbReference type="EMBL" id="PIK46643.1"/>
    </source>
</evidence>
<dbReference type="AlphaFoldDB" id="A0A2G8KF72"/>
<evidence type="ECO:0000256" key="13">
    <source>
        <dbReference type="ARBA" id="ARBA00023303"/>
    </source>
</evidence>
<reference evidence="19 20" key="1">
    <citation type="journal article" date="2017" name="PLoS Biol.">
        <title>The sea cucumber genome provides insights into morphological evolution and visceral regeneration.</title>
        <authorList>
            <person name="Zhang X."/>
            <person name="Sun L."/>
            <person name="Yuan J."/>
            <person name="Sun Y."/>
            <person name="Gao Y."/>
            <person name="Zhang L."/>
            <person name="Li S."/>
            <person name="Dai H."/>
            <person name="Hamel J.F."/>
            <person name="Liu C."/>
            <person name="Yu Y."/>
            <person name="Liu S."/>
            <person name="Lin W."/>
            <person name="Guo K."/>
            <person name="Jin S."/>
            <person name="Xu P."/>
            <person name="Storey K.B."/>
            <person name="Huan P."/>
            <person name="Zhang T."/>
            <person name="Zhou Y."/>
            <person name="Zhang J."/>
            <person name="Lin C."/>
            <person name="Li X."/>
            <person name="Xing L."/>
            <person name="Huo D."/>
            <person name="Sun M."/>
            <person name="Wang L."/>
            <person name="Mercier A."/>
            <person name="Li F."/>
            <person name="Yang H."/>
            <person name="Xiang J."/>
        </authorList>
    </citation>
    <scope>NUCLEOTIDE SEQUENCE [LARGE SCALE GENOMIC DNA]</scope>
    <source>
        <strain evidence="19">Shaxun</strain>
        <tissue evidence="19">Muscle</tissue>
    </source>
</reference>
<dbReference type="EMBL" id="MRZV01000630">
    <property type="protein sequence ID" value="PIK46643.1"/>
    <property type="molecule type" value="Genomic_DNA"/>
</dbReference>
<dbReference type="STRING" id="307972.A0A2G8KF72"/>
<evidence type="ECO:0000256" key="4">
    <source>
        <dbReference type="ARBA" id="ARBA00022692"/>
    </source>
</evidence>
<evidence type="ECO:0000256" key="6">
    <source>
        <dbReference type="ARBA" id="ARBA00023018"/>
    </source>
</evidence>
<dbReference type="InterPro" id="IPR036734">
    <property type="entry name" value="Neur_chan_lig-bd_sf"/>
</dbReference>
<dbReference type="GO" id="GO:0004888">
    <property type="term" value="F:transmembrane signaling receptor activity"/>
    <property type="evidence" value="ECO:0007669"/>
    <property type="project" value="InterPro"/>
</dbReference>
<keyword evidence="2 15" id="KW-0813">Transport</keyword>
<name>A0A2G8KF72_STIJA</name>
<keyword evidence="20" id="KW-1185">Reference proteome</keyword>
<evidence type="ECO:0000256" key="3">
    <source>
        <dbReference type="ARBA" id="ARBA00022475"/>
    </source>
</evidence>
<dbReference type="FunFam" id="1.20.58.390:FF:000001">
    <property type="entry name" value="Neuronal nicotinic acetylcholine receptor subunit 3"/>
    <property type="match status" value="1"/>
</dbReference>
<feature type="domain" description="Neurotransmitter-gated ion-channel transmembrane" evidence="18">
    <location>
        <begin position="168"/>
        <end position="442"/>
    </location>
</feature>
<keyword evidence="6" id="KW-0770">Synapse</keyword>
<evidence type="ECO:0000256" key="1">
    <source>
        <dbReference type="ARBA" id="ARBA00009237"/>
    </source>
</evidence>
<dbReference type="InterPro" id="IPR018000">
    <property type="entry name" value="Neurotransmitter_ion_chnl_CS"/>
</dbReference>
<evidence type="ECO:0000256" key="16">
    <source>
        <dbReference type="SAM" id="MobiDB-lite"/>
    </source>
</evidence>
<evidence type="ECO:0000256" key="15">
    <source>
        <dbReference type="RuleBase" id="RU000687"/>
    </source>
</evidence>
<dbReference type="Proteomes" id="UP000230750">
    <property type="component" value="Unassembled WGS sequence"/>
</dbReference>
<dbReference type="SUPFAM" id="SSF90112">
    <property type="entry name" value="Neurotransmitter-gated ion-channel transmembrane pore"/>
    <property type="match status" value="1"/>
</dbReference>
<dbReference type="Gene3D" id="2.70.170.10">
    <property type="entry name" value="Neurotransmitter-gated ion-channel ligand-binding domain"/>
    <property type="match status" value="1"/>
</dbReference>
<dbReference type="PROSITE" id="PS00236">
    <property type="entry name" value="NEUROTR_ION_CHANNEL"/>
    <property type="match status" value="1"/>
</dbReference>
<evidence type="ECO:0000259" key="18">
    <source>
        <dbReference type="Pfam" id="PF02932"/>
    </source>
</evidence>
<dbReference type="InterPro" id="IPR006202">
    <property type="entry name" value="Neur_chan_lig-bd"/>
</dbReference>
<dbReference type="PRINTS" id="PR00254">
    <property type="entry name" value="NICOTINICR"/>
</dbReference>
<proteinExistence type="inferred from homology"/>
<dbReference type="SUPFAM" id="SSF63712">
    <property type="entry name" value="Nicotinic receptor ligand binding domain-like"/>
    <property type="match status" value="1"/>
</dbReference>
<keyword evidence="10 19" id="KW-0675">Receptor</keyword>
<evidence type="ECO:0000256" key="9">
    <source>
        <dbReference type="ARBA" id="ARBA00023157"/>
    </source>
</evidence>
<evidence type="ECO:0000259" key="17">
    <source>
        <dbReference type="Pfam" id="PF02931"/>
    </source>
</evidence>
<feature type="transmembrane region" description="Helical" evidence="15">
    <location>
        <begin position="225"/>
        <end position="248"/>
    </location>
</feature>
<dbReference type="PANTHER" id="PTHR18945">
    <property type="entry name" value="NEUROTRANSMITTER GATED ION CHANNEL"/>
    <property type="match status" value="1"/>
</dbReference>
<feature type="domain" description="Neurotransmitter-gated ion-channel ligand-binding" evidence="17">
    <location>
        <begin position="1"/>
        <end position="159"/>
    </location>
</feature>
<evidence type="ECO:0000256" key="7">
    <source>
        <dbReference type="ARBA" id="ARBA00023065"/>
    </source>
</evidence>
<dbReference type="InterPro" id="IPR006201">
    <property type="entry name" value="Neur_channel"/>
</dbReference>
<keyword evidence="13 15" id="KW-0407">Ion channel</keyword>
<evidence type="ECO:0000256" key="11">
    <source>
        <dbReference type="ARBA" id="ARBA00023180"/>
    </source>
</evidence>
<keyword evidence="3" id="KW-1003">Cell membrane</keyword>
<keyword evidence="11" id="KW-0325">Glycoprotein</keyword>
<dbReference type="InterPro" id="IPR038050">
    <property type="entry name" value="Neuro_actylchol_rec"/>
</dbReference>
<protein>
    <submittedName>
        <fullName evidence="19">Putative neuronal acetylcholine receptor subunit alpha-4-like</fullName>
    </submittedName>
</protein>
<dbReference type="CDD" id="cd19064">
    <property type="entry name" value="LGIC_TM_nAChR"/>
    <property type="match status" value="1"/>
</dbReference>
<feature type="transmembrane region" description="Helical" evidence="15">
    <location>
        <begin position="192"/>
        <end position="213"/>
    </location>
</feature>
<evidence type="ECO:0000256" key="8">
    <source>
        <dbReference type="ARBA" id="ARBA00023136"/>
    </source>
</evidence>
<dbReference type="CDD" id="cd18997">
    <property type="entry name" value="LGIC_ECD_nAChR"/>
    <property type="match status" value="1"/>
</dbReference>
<dbReference type="FunFam" id="2.70.170.10:FF:000016">
    <property type="entry name" value="Nicotinic acetylcholine receptor subunit"/>
    <property type="match status" value="1"/>
</dbReference>
<accession>A0A2G8KF72</accession>
<feature type="region of interest" description="Disordered" evidence="16">
    <location>
        <begin position="334"/>
        <end position="355"/>
    </location>
</feature>
<evidence type="ECO:0000256" key="5">
    <source>
        <dbReference type="ARBA" id="ARBA00022989"/>
    </source>
</evidence>
<comment type="caution">
    <text evidence="19">The sequence shown here is derived from an EMBL/GenBank/DDBJ whole genome shotgun (WGS) entry which is preliminary data.</text>
</comment>
<feature type="transmembrane region" description="Helical" evidence="15">
    <location>
        <begin position="161"/>
        <end position="185"/>
    </location>
</feature>
<keyword evidence="8 15" id="KW-0472">Membrane</keyword>
<keyword evidence="5 15" id="KW-1133">Transmembrane helix</keyword>
<comment type="similarity">
    <text evidence="1">Belongs to the ligand-gated ion channel (TC 1.A.9) family. Acetylcholine receptor (TC 1.A.9.1) subfamily.</text>
</comment>
<keyword evidence="9" id="KW-1015">Disulfide bond</keyword>
<dbReference type="InterPro" id="IPR036719">
    <property type="entry name" value="Neuro-gated_channel_TM_sf"/>
</dbReference>
<feature type="transmembrane region" description="Helical" evidence="15">
    <location>
        <begin position="426"/>
        <end position="450"/>
    </location>
</feature>
<evidence type="ECO:0000313" key="20">
    <source>
        <dbReference type="Proteomes" id="UP000230750"/>
    </source>
</evidence>
<organism evidence="19 20">
    <name type="scientific">Stichopus japonicus</name>
    <name type="common">Sea cucumber</name>
    <dbReference type="NCBI Taxonomy" id="307972"/>
    <lineage>
        <taxon>Eukaryota</taxon>
        <taxon>Metazoa</taxon>
        <taxon>Echinodermata</taxon>
        <taxon>Eleutherozoa</taxon>
        <taxon>Echinozoa</taxon>
        <taxon>Holothuroidea</taxon>
        <taxon>Aspidochirotacea</taxon>
        <taxon>Aspidochirotida</taxon>
        <taxon>Stichopodidae</taxon>
        <taxon>Apostichopus</taxon>
    </lineage>
</organism>
<evidence type="ECO:0000256" key="14">
    <source>
        <dbReference type="ARBA" id="ARBA00034099"/>
    </source>
</evidence>